<name>A0A6C2U2F9_PONDE</name>
<reference evidence="2 3" key="1">
    <citation type="submission" date="2019-04" db="EMBL/GenBank/DDBJ databases">
        <authorList>
            <person name="Van Vliet M D."/>
        </authorList>
    </citation>
    <scope>NUCLEOTIDE SEQUENCE [LARGE SCALE GENOMIC DNA]</scope>
    <source>
        <strain evidence="2 3">F1</strain>
    </source>
</reference>
<evidence type="ECO:0000313" key="2">
    <source>
        <dbReference type="EMBL" id="VGO14057.1"/>
    </source>
</evidence>
<proteinExistence type="predicted"/>
<dbReference type="PROSITE" id="PS51257">
    <property type="entry name" value="PROKAR_LIPOPROTEIN"/>
    <property type="match status" value="1"/>
</dbReference>
<keyword evidence="3" id="KW-1185">Reference proteome</keyword>
<organism evidence="2 3">
    <name type="scientific">Pontiella desulfatans</name>
    <dbReference type="NCBI Taxonomy" id="2750659"/>
    <lineage>
        <taxon>Bacteria</taxon>
        <taxon>Pseudomonadati</taxon>
        <taxon>Kiritimatiellota</taxon>
        <taxon>Kiritimatiellia</taxon>
        <taxon>Kiritimatiellales</taxon>
        <taxon>Pontiellaceae</taxon>
        <taxon>Pontiella</taxon>
    </lineage>
</organism>
<dbReference type="RefSeq" id="WP_168442216.1">
    <property type="nucleotide sequence ID" value="NZ_CAAHFG010000001.1"/>
</dbReference>
<evidence type="ECO:0000256" key="1">
    <source>
        <dbReference type="SAM" id="MobiDB-lite"/>
    </source>
</evidence>
<evidence type="ECO:0000313" key="3">
    <source>
        <dbReference type="Proteomes" id="UP000366872"/>
    </source>
</evidence>
<dbReference type="Proteomes" id="UP000366872">
    <property type="component" value="Unassembled WGS sequence"/>
</dbReference>
<protein>
    <submittedName>
        <fullName evidence="2">Uncharacterized protein</fullName>
    </submittedName>
</protein>
<accession>A0A6C2U2F9</accession>
<gene>
    <name evidence="2" type="ORF">PDESU_02614</name>
</gene>
<sequence length="58" mass="6137">MNRIVSCFIIALGLYGCTDEVPSPRVGEKAPMLATVEEAPDVGAKESMPEDPSNISSL</sequence>
<dbReference type="EMBL" id="CAAHFG010000001">
    <property type="protein sequence ID" value="VGO14057.1"/>
    <property type="molecule type" value="Genomic_DNA"/>
</dbReference>
<feature type="region of interest" description="Disordered" evidence="1">
    <location>
        <begin position="39"/>
        <end position="58"/>
    </location>
</feature>
<dbReference type="AlphaFoldDB" id="A0A6C2U2F9"/>